<dbReference type="EMBL" id="FMXO01000007">
    <property type="protein sequence ID" value="SDB28905.1"/>
    <property type="molecule type" value="Genomic_DNA"/>
</dbReference>
<dbReference type="OrthoDB" id="9845271at2"/>
<protein>
    <recommendedName>
        <fullName evidence="3">Big-1 domain-containing protein</fullName>
    </recommendedName>
</protein>
<dbReference type="SUPFAM" id="SSF49373">
    <property type="entry name" value="Invasin/intimin cell-adhesion fragments"/>
    <property type="match status" value="1"/>
</dbReference>
<dbReference type="AlphaFoldDB" id="A0A1G6C7R9"/>
<accession>A0A1G6C7R9</accession>
<dbReference type="Gene3D" id="2.60.40.10">
    <property type="entry name" value="Immunoglobulins"/>
    <property type="match status" value="1"/>
</dbReference>
<gene>
    <name evidence="1" type="ORF">SAMN05660653_01381</name>
</gene>
<name>A0A1G6C7R9_9BACT</name>
<dbReference type="InterPro" id="IPR013783">
    <property type="entry name" value="Ig-like_fold"/>
</dbReference>
<organism evidence="1 2">
    <name type="scientific">Desulfonatronum thiosulfatophilum</name>
    <dbReference type="NCBI Taxonomy" id="617002"/>
    <lineage>
        <taxon>Bacteria</taxon>
        <taxon>Pseudomonadati</taxon>
        <taxon>Thermodesulfobacteriota</taxon>
        <taxon>Desulfovibrionia</taxon>
        <taxon>Desulfovibrionales</taxon>
        <taxon>Desulfonatronaceae</taxon>
        <taxon>Desulfonatronum</taxon>
    </lineage>
</organism>
<proteinExistence type="predicted"/>
<dbReference type="InterPro" id="IPR008964">
    <property type="entry name" value="Invasin/intimin_cell_adhesion"/>
</dbReference>
<reference evidence="1 2" key="1">
    <citation type="submission" date="2016-10" db="EMBL/GenBank/DDBJ databases">
        <authorList>
            <person name="de Groot N.N."/>
        </authorList>
    </citation>
    <scope>NUCLEOTIDE SEQUENCE [LARGE SCALE GENOMIC DNA]</scope>
    <source>
        <strain evidence="1 2">ASO4-2</strain>
    </source>
</reference>
<dbReference type="Proteomes" id="UP000198771">
    <property type="component" value="Unassembled WGS sequence"/>
</dbReference>
<evidence type="ECO:0008006" key="3">
    <source>
        <dbReference type="Google" id="ProtNLM"/>
    </source>
</evidence>
<evidence type="ECO:0000313" key="1">
    <source>
        <dbReference type="EMBL" id="SDB28905.1"/>
    </source>
</evidence>
<dbReference type="RefSeq" id="WP_092119157.1">
    <property type="nucleotide sequence ID" value="NZ_FMXO01000007.1"/>
</dbReference>
<keyword evidence="2" id="KW-1185">Reference proteome</keyword>
<sequence length="153" mass="16123">MKRGWWLVALMVVTFLAMPGCGGGDGPGPGEIRMDSFSSDFLPISTKIVRATVLNKNNQTMQGVLVSFSTSAGQLCEEVEVDPEDFTMECINSPNGPSIETNANGIADIYLVLGSIPSATVTATATAAHQRDDVPWQDMVGTGTITASILVSL</sequence>
<evidence type="ECO:0000313" key="2">
    <source>
        <dbReference type="Proteomes" id="UP000198771"/>
    </source>
</evidence>